<evidence type="ECO:0000256" key="3">
    <source>
        <dbReference type="ARBA" id="ARBA00012438"/>
    </source>
</evidence>
<dbReference type="PRINTS" id="PR00344">
    <property type="entry name" value="BCTRLSENSOR"/>
</dbReference>
<reference evidence="15 16" key="1">
    <citation type="submission" date="2018-09" db="EMBL/GenBank/DDBJ databases">
        <title>Sphingomonas peninsula sp. nov., isolated from fildes peninsula, Antarctic soil.</title>
        <authorList>
            <person name="Yingchao G."/>
        </authorList>
    </citation>
    <scope>NUCLEOTIDE SEQUENCE [LARGE SCALE GENOMIC DNA]</scope>
    <source>
        <strain evidence="15 16">YZ-8</strain>
        <plasmid evidence="15 16">unnamed1</plasmid>
    </source>
</reference>
<feature type="transmembrane region" description="Helical" evidence="13">
    <location>
        <begin position="104"/>
        <end position="122"/>
    </location>
</feature>
<evidence type="ECO:0000256" key="12">
    <source>
        <dbReference type="ARBA" id="ARBA00023136"/>
    </source>
</evidence>
<dbReference type="PANTHER" id="PTHR45569">
    <property type="entry name" value="SENSOR PROTEIN KDPD"/>
    <property type="match status" value="1"/>
</dbReference>
<dbReference type="SUPFAM" id="SSF55874">
    <property type="entry name" value="ATPase domain of HSP90 chaperone/DNA topoisomerase II/histidine kinase"/>
    <property type="match status" value="1"/>
</dbReference>
<dbReference type="PROSITE" id="PS50109">
    <property type="entry name" value="HIS_KIN"/>
    <property type="match status" value="1"/>
</dbReference>
<evidence type="ECO:0000256" key="8">
    <source>
        <dbReference type="ARBA" id="ARBA00022777"/>
    </source>
</evidence>
<dbReference type="InterPro" id="IPR036097">
    <property type="entry name" value="HisK_dim/P_sf"/>
</dbReference>
<keyword evidence="4" id="KW-0597">Phosphoprotein</keyword>
<evidence type="ECO:0000256" key="10">
    <source>
        <dbReference type="ARBA" id="ARBA00022989"/>
    </source>
</evidence>
<dbReference type="InterPro" id="IPR038318">
    <property type="entry name" value="KdpD_sf"/>
</dbReference>
<evidence type="ECO:0000256" key="2">
    <source>
        <dbReference type="ARBA" id="ARBA00004141"/>
    </source>
</evidence>
<keyword evidence="10 13" id="KW-1133">Transmembrane helix</keyword>
<dbReference type="Proteomes" id="UP000276254">
    <property type="component" value="Plasmid unnamed1"/>
</dbReference>
<keyword evidence="6 13" id="KW-0812">Transmembrane</keyword>
<dbReference type="InterPro" id="IPR004358">
    <property type="entry name" value="Sig_transdc_His_kin-like_C"/>
</dbReference>
<evidence type="ECO:0000256" key="7">
    <source>
        <dbReference type="ARBA" id="ARBA00022741"/>
    </source>
</evidence>
<evidence type="ECO:0000256" key="6">
    <source>
        <dbReference type="ARBA" id="ARBA00022692"/>
    </source>
</evidence>
<dbReference type="OrthoDB" id="9806130at2"/>
<dbReference type="InterPro" id="IPR052023">
    <property type="entry name" value="Histidine_kinase_KdpD"/>
</dbReference>
<evidence type="ECO:0000313" key="16">
    <source>
        <dbReference type="Proteomes" id="UP000276254"/>
    </source>
</evidence>
<proteinExistence type="predicted"/>
<dbReference type="SMART" id="SM00387">
    <property type="entry name" value="HATPase_c"/>
    <property type="match status" value="1"/>
</dbReference>
<accession>A0A494TIJ7</accession>
<keyword evidence="9" id="KW-0067">ATP-binding</keyword>
<feature type="domain" description="Histidine kinase" evidence="14">
    <location>
        <begin position="281"/>
        <end position="498"/>
    </location>
</feature>
<organism evidence="15 16">
    <name type="scientific">Sphingomonas paeninsulae</name>
    <dbReference type="NCBI Taxonomy" id="2319844"/>
    <lineage>
        <taxon>Bacteria</taxon>
        <taxon>Pseudomonadati</taxon>
        <taxon>Pseudomonadota</taxon>
        <taxon>Alphaproteobacteria</taxon>
        <taxon>Sphingomonadales</taxon>
        <taxon>Sphingomonadaceae</taxon>
        <taxon>Sphingomonas</taxon>
    </lineage>
</organism>
<dbReference type="InterPro" id="IPR036890">
    <property type="entry name" value="HATPase_C_sf"/>
</dbReference>
<keyword evidence="15" id="KW-0614">Plasmid</keyword>
<dbReference type="PANTHER" id="PTHR45569:SF1">
    <property type="entry name" value="SENSOR PROTEIN KDPD"/>
    <property type="match status" value="1"/>
</dbReference>
<keyword evidence="11" id="KW-0902">Two-component regulatory system</keyword>
<dbReference type="KEGG" id="spha:D3Y57_04275"/>
<evidence type="ECO:0000256" key="5">
    <source>
        <dbReference type="ARBA" id="ARBA00022679"/>
    </source>
</evidence>
<geneLocation type="plasmid" evidence="15">
    <name>unnamed1</name>
</geneLocation>
<protein>
    <recommendedName>
        <fullName evidence="3">histidine kinase</fullName>
        <ecNumber evidence="3">2.7.13.3</ecNumber>
    </recommendedName>
</protein>
<evidence type="ECO:0000313" key="15">
    <source>
        <dbReference type="EMBL" id="AYJ85248.1"/>
    </source>
</evidence>
<keyword evidence="8" id="KW-0418">Kinase</keyword>
<keyword evidence="7" id="KW-0547">Nucleotide-binding</keyword>
<comment type="catalytic activity">
    <reaction evidence="1">
        <text>ATP + protein L-histidine = ADP + protein N-phospho-L-histidine.</text>
        <dbReference type="EC" id="2.7.13.3"/>
    </reaction>
</comment>
<feature type="transmembrane region" description="Helical" evidence="13">
    <location>
        <begin position="28"/>
        <end position="45"/>
    </location>
</feature>
<dbReference type="SMART" id="SM00388">
    <property type="entry name" value="HisKA"/>
    <property type="match status" value="1"/>
</dbReference>
<evidence type="ECO:0000256" key="9">
    <source>
        <dbReference type="ARBA" id="ARBA00022840"/>
    </source>
</evidence>
<sequence>MNATTIGATKSIRPFWTALNLHLGGSEFLATLLIVAASLGAGIAAKPDLGEVASALIFVLGITIAGAVCGLAAALLASIAAFLLFNFYLAEPVLTFRLASGSDVATLLVFNLCAVVTGVLAGRLNDRARAARVSNGHLTGLLATSEALQSAVRVEDVASIVTRVAPDQLGVMLDIFELADGTLCAVGPTEIDNSAAIARSALVQGECKDGTILARRLNGSYGPIGVMVATGLDSHRPAPEFIAALGNIIALAIERAALSRGLAERRAAERTEELKTALLSSVSHDFRTPLTAISASASSLIEFRDRLDDATRSTLLRGIVAECERLNRYTANLLEMSRLEAGHVSTQLQTLSVADMIGAAIVHLKSRAGSRVITKSADPNLTVVADTALFELVLINVMENAILYSDDGSRIHVSAAQENDACVVSVTDEGKGIPVTDLKRVFERFVRVARVEPSPRGSGLGLAIANGFVEAMGGRISAHIPGIEGHGTQIVIRLPLAEQHT</sequence>
<evidence type="ECO:0000256" key="4">
    <source>
        <dbReference type="ARBA" id="ARBA00022553"/>
    </source>
</evidence>
<dbReference type="EC" id="2.7.13.3" evidence="3"/>
<dbReference type="InterPro" id="IPR025201">
    <property type="entry name" value="KdpD_TM"/>
</dbReference>
<dbReference type="SUPFAM" id="SSF47384">
    <property type="entry name" value="Homodimeric domain of signal transducing histidine kinase"/>
    <property type="match status" value="1"/>
</dbReference>
<dbReference type="InterPro" id="IPR003594">
    <property type="entry name" value="HATPase_dom"/>
</dbReference>
<dbReference type="RefSeq" id="WP_121151655.1">
    <property type="nucleotide sequence ID" value="NZ_CP032828.1"/>
</dbReference>
<evidence type="ECO:0000259" key="14">
    <source>
        <dbReference type="PROSITE" id="PS50109"/>
    </source>
</evidence>
<dbReference type="Pfam" id="PF02518">
    <property type="entry name" value="HATPase_c"/>
    <property type="match status" value="1"/>
</dbReference>
<dbReference type="InterPro" id="IPR005467">
    <property type="entry name" value="His_kinase_dom"/>
</dbReference>
<keyword evidence="5" id="KW-0808">Transferase</keyword>
<evidence type="ECO:0000256" key="13">
    <source>
        <dbReference type="SAM" id="Phobius"/>
    </source>
</evidence>
<dbReference type="Gene3D" id="1.10.287.130">
    <property type="match status" value="1"/>
</dbReference>
<comment type="subcellular location">
    <subcellularLocation>
        <location evidence="2">Membrane</location>
        <topology evidence="2">Multi-pass membrane protein</topology>
    </subcellularLocation>
</comment>
<dbReference type="EMBL" id="CP032828">
    <property type="protein sequence ID" value="AYJ85248.1"/>
    <property type="molecule type" value="Genomic_DNA"/>
</dbReference>
<dbReference type="InterPro" id="IPR003661">
    <property type="entry name" value="HisK_dim/P_dom"/>
</dbReference>
<dbReference type="GO" id="GO:0000155">
    <property type="term" value="F:phosphorelay sensor kinase activity"/>
    <property type="evidence" value="ECO:0007669"/>
    <property type="project" value="InterPro"/>
</dbReference>
<dbReference type="CDD" id="cd00075">
    <property type="entry name" value="HATPase"/>
    <property type="match status" value="1"/>
</dbReference>
<dbReference type="Gene3D" id="3.30.565.10">
    <property type="entry name" value="Histidine kinase-like ATPase, C-terminal domain"/>
    <property type="match status" value="1"/>
</dbReference>
<name>A0A494TIJ7_SPHPE</name>
<dbReference type="GO" id="GO:0005524">
    <property type="term" value="F:ATP binding"/>
    <property type="evidence" value="ECO:0007669"/>
    <property type="project" value="UniProtKB-KW"/>
</dbReference>
<dbReference type="Gene3D" id="1.20.120.620">
    <property type="entry name" value="Backbone structure of the membrane domain of e. Coli histidine kinase receptor kdpd"/>
    <property type="match status" value="1"/>
</dbReference>
<keyword evidence="12 13" id="KW-0472">Membrane</keyword>
<gene>
    <name evidence="15" type="ORF">D3Y57_04275</name>
</gene>
<evidence type="ECO:0000256" key="11">
    <source>
        <dbReference type="ARBA" id="ARBA00023012"/>
    </source>
</evidence>
<dbReference type="Pfam" id="PF13493">
    <property type="entry name" value="DUF4118"/>
    <property type="match status" value="1"/>
</dbReference>
<dbReference type="GO" id="GO:0005886">
    <property type="term" value="C:plasma membrane"/>
    <property type="evidence" value="ECO:0007669"/>
    <property type="project" value="TreeGrafter"/>
</dbReference>
<dbReference type="Pfam" id="PF00512">
    <property type="entry name" value="HisKA"/>
    <property type="match status" value="1"/>
</dbReference>
<evidence type="ECO:0000256" key="1">
    <source>
        <dbReference type="ARBA" id="ARBA00000085"/>
    </source>
</evidence>
<dbReference type="AlphaFoldDB" id="A0A494TIJ7"/>
<feature type="transmembrane region" description="Helical" evidence="13">
    <location>
        <begin position="57"/>
        <end position="84"/>
    </location>
</feature>
<dbReference type="CDD" id="cd00082">
    <property type="entry name" value="HisKA"/>
    <property type="match status" value="1"/>
</dbReference>
<keyword evidence="16" id="KW-1185">Reference proteome</keyword>